<feature type="coiled-coil region" evidence="1">
    <location>
        <begin position="140"/>
        <end position="174"/>
    </location>
</feature>
<comment type="caution">
    <text evidence="2">The sequence shown here is derived from an EMBL/GenBank/DDBJ whole genome shotgun (WGS) entry which is preliminary data.</text>
</comment>
<dbReference type="Gene3D" id="6.10.250.3110">
    <property type="match status" value="1"/>
</dbReference>
<accession>A0A498M574</accession>
<evidence type="ECO:0000256" key="1">
    <source>
        <dbReference type="SAM" id="Coils"/>
    </source>
</evidence>
<evidence type="ECO:0000313" key="2">
    <source>
        <dbReference type="EMBL" id="RXN16029.1"/>
    </source>
</evidence>
<dbReference type="Proteomes" id="UP000290572">
    <property type="component" value="Unassembled WGS sequence"/>
</dbReference>
<evidence type="ECO:0000313" key="3">
    <source>
        <dbReference type="Proteomes" id="UP000290572"/>
    </source>
</evidence>
<dbReference type="STRING" id="84645.A0A498M574"/>
<keyword evidence="3" id="KW-1185">Reference proteome</keyword>
<protein>
    <submittedName>
        <fullName evidence="2">Beclin-1</fullName>
    </submittedName>
</protein>
<dbReference type="AlphaFoldDB" id="A0A498M574"/>
<keyword evidence="1" id="KW-0175">Coiled coil</keyword>
<reference evidence="2 3" key="1">
    <citation type="submission" date="2018-03" db="EMBL/GenBank/DDBJ databases">
        <title>Draft genome sequence of Rohu Carp (Labeo rohita).</title>
        <authorList>
            <person name="Das P."/>
            <person name="Kushwaha B."/>
            <person name="Joshi C.G."/>
            <person name="Kumar D."/>
            <person name="Nagpure N.S."/>
            <person name="Sahoo L."/>
            <person name="Das S.P."/>
            <person name="Bit A."/>
            <person name="Patnaik S."/>
            <person name="Meher P.K."/>
            <person name="Jayasankar P."/>
            <person name="Koringa P.G."/>
            <person name="Patel N.V."/>
            <person name="Hinsu A.T."/>
            <person name="Kumar R."/>
            <person name="Pandey M."/>
            <person name="Agarwal S."/>
            <person name="Srivastava S."/>
            <person name="Singh M."/>
            <person name="Iquebal M.A."/>
            <person name="Jaiswal S."/>
            <person name="Angadi U.B."/>
            <person name="Kumar N."/>
            <person name="Raza M."/>
            <person name="Shah T.M."/>
            <person name="Rai A."/>
            <person name="Jena J.K."/>
        </authorList>
    </citation>
    <scope>NUCLEOTIDE SEQUENCE [LARGE SCALE GENOMIC DNA]</scope>
    <source>
        <strain evidence="2">DASCIFA01</strain>
        <tissue evidence="2">Testis</tissue>
    </source>
</reference>
<organism evidence="2 3">
    <name type="scientific">Labeo rohita</name>
    <name type="common">Indian major carp</name>
    <name type="synonym">Cyprinus rohita</name>
    <dbReference type="NCBI Taxonomy" id="84645"/>
    <lineage>
        <taxon>Eukaryota</taxon>
        <taxon>Metazoa</taxon>
        <taxon>Chordata</taxon>
        <taxon>Craniata</taxon>
        <taxon>Vertebrata</taxon>
        <taxon>Euteleostomi</taxon>
        <taxon>Actinopterygii</taxon>
        <taxon>Neopterygii</taxon>
        <taxon>Teleostei</taxon>
        <taxon>Ostariophysi</taxon>
        <taxon>Cypriniformes</taxon>
        <taxon>Cyprinidae</taxon>
        <taxon>Labeoninae</taxon>
        <taxon>Labeonini</taxon>
        <taxon>Labeo</taxon>
    </lineage>
</organism>
<dbReference type="EMBL" id="QBIY01012812">
    <property type="protein sequence ID" value="RXN16029.1"/>
    <property type="molecule type" value="Genomic_DNA"/>
</dbReference>
<gene>
    <name evidence="2" type="ORF">ROHU_008486</name>
</gene>
<sequence length="193" mass="21990">MFRFYSDPGLSQQRHYATYVISPTSSKQEVHGSRKETAIARNMEGLKFSSNTMQVSFVCQRCSQPLKLDTSFNVLDRMTIHELTAPLLTVTANKQSESSEGSRFPEETFLESKQDGVARKYIPPARSCLELLSQLPEEEEASLLNALQQLKQEEESLIRELESIEVQREAVAKELAEGRNHSQLMDTEELQYI</sequence>
<proteinExistence type="predicted"/>
<name>A0A498M574_LABRO</name>